<keyword evidence="1" id="KW-1133">Transmembrane helix</keyword>
<dbReference type="AlphaFoldDB" id="A0A941DBH4"/>
<organism evidence="2 3">
    <name type="scientific">Phycicoccus avicenniae</name>
    <dbReference type="NCBI Taxonomy" id="2828860"/>
    <lineage>
        <taxon>Bacteria</taxon>
        <taxon>Bacillati</taxon>
        <taxon>Actinomycetota</taxon>
        <taxon>Actinomycetes</taxon>
        <taxon>Micrococcales</taxon>
        <taxon>Intrasporangiaceae</taxon>
        <taxon>Phycicoccus</taxon>
    </lineage>
</organism>
<name>A0A941DBH4_9MICO</name>
<evidence type="ECO:0000256" key="1">
    <source>
        <dbReference type="SAM" id="Phobius"/>
    </source>
</evidence>
<reference evidence="2" key="1">
    <citation type="submission" date="2021-04" db="EMBL/GenBank/DDBJ databases">
        <title>Phycicoccus avicenniae sp. nov., a novel endophytic actinomycetes isolated from branch of Avicennia mariana.</title>
        <authorList>
            <person name="Tuo L."/>
        </authorList>
    </citation>
    <scope>NUCLEOTIDE SEQUENCE</scope>
    <source>
        <strain evidence="2">BSK3Z-2</strain>
    </source>
</reference>
<gene>
    <name evidence="2" type="ORF">KC207_13935</name>
</gene>
<feature type="transmembrane region" description="Helical" evidence="1">
    <location>
        <begin position="68"/>
        <end position="87"/>
    </location>
</feature>
<feature type="transmembrane region" description="Helical" evidence="1">
    <location>
        <begin position="34"/>
        <end position="56"/>
    </location>
</feature>
<comment type="caution">
    <text evidence="2">The sequence shown here is derived from an EMBL/GenBank/DDBJ whole genome shotgun (WGS) entry which is preliminary data.</text>
</comment>
<keyword evidence="3" id="KW-1185">Reference proteome</keyword>
<sequence>MVEPLTIAVIGLSVLLLVVAVGYAARDRLIDDWLLAVAGLLELSLLVTLVVGLSDLGHIGDSTERATFIAYLVSLPVIPVGTAFLAIKEKSRWAMGSIAVGAFAVAVMTARLLQIWTSHG</sequence>
<evidence type="ECO:0000313" key="3">
    <source>
        <dbReference type="Proteomes" id="UP000677016"/>
    </source>
</evidence>
<protein>
    <submittedName>
        <fullName evidence="2">Uncharacterized protein</fullName>
    </submittedName>
</protein>
<accession>A0A941DBH4</accession>
<keyword evidence="1" id="KW-0812">Transmembrane</keyword>
<proteinExistence type="predicted"/>
<dbReference type="Proteomes" id="UP000677016">
    <property type="component" value="Unassembled WGS sequence"/>
</dbReference>
<keyword evidence="1" id="KW-0472">Membrane</keyword>
<dbReference type="RefSeq" id="WP_211603916.1">
    <property type="nucleotide sequence ID" value="NZ_JAGSNF010000020.1"/>
</dbReference>
<feature type="transmembrane region" description="Helical" evidence="1">
    <location>
        <begin position="93"/>
        <end position="113"/>
    </location>
</feature>
<dbReference type="EMBL" id="JAGSNF010000020">
    <property type="protein sequence ID" value="MBR7744390.1"/>
    <property type="molecule type" value="Genomic_DNA"/>
</dbReference>
<evidence type="ECO:0000313" key="2">
    <source>
        <dbReference type="EMBL" id="MBR7744390.1"/>
    </source>
</evidence>